<organism evidence="13 14">
    <name type="scientific">Emergomyces africanus</name>
    <dbReference type="NCBI Taxonomy" id="1955775"/>
    <lineage>
        <taxon>Eukaryota</taxon>
        <taxon>Fungi</taxon>
        <taxon>Dikarya</taxon>
        <taxon>Ascomycota</taxon>
        <taxon>Pezizomycotina</taxon>
        <taxon>Eurotiomycetes</taxon>
        <taxon>Eurotiomycetidae</taxon>
        <taxon>Onygenales</taxon>
        <taxon>Ajellomycetaceae</taxon>
        <taxon>Emergomyces</taxon>
    </lineage>
</organism>
<feature type="domain" description="NodB homology" evidence="12">
    <location>
        <begin position="152"/>
        <end position="349"/>
    </location>
</feature>
<keyword evidence="7" id="KW-0119">Carbohydrate metabolism</keyword>
<dbReference type="SUPFAM" id="SSF57016">
    <property type="entry name" value="Plant lectins/antimicrobial peptides"/>
    <property type="match status" value="1"/>
</dbReference>
<evidence type="ECO:0000256" key="2">
    <source>
        <dbReference type="ARBA" id="ARBA00022669"/>
    </source>
</evidence>
<dbReference type="EMBL" id="LGUA01000341">
    <property type="protein sequence ID" value="OAX82196.1"/>
    <property type="molecule type" value="Genomic_DNA"/>
</dbReference>
<evidence type="ECO:0000256" key="1">
    <source>
        <dbReference type="ARBA" id="ARBA00001941"/>
    </source>
</evidence>
<dbReference type="CDD" id="cd10951">
    <property type="entry name" value="CE4_ClCDA_like"/>
    <property type="match status" value="1"/>
</dbReference>
<keyword evidence="3" id="KW-0479">Metal-binding</keyword>
<dbReference type="InterPro" id="IPR011330">
    <property type="entry name" value="Glyco_hydro/deAcase_b/a-brl"/>
</dbReference>
<evidence type="ECO:0000256" key="4">
    <source>
        <dbReference type="ARBA" id="ARBA00022729"/>
    </source>
</evidence>
<gene>
    <name evidence="13" type="ORF">ACJ72_03449</name>
</gene>
<dbReference type="PROSITE" id="PS51677">
    <property type="entry name" value="NODB"/>
    <property type="match status" value="1"/>
</dbReference>
<evidence type="ECO:0000256" key="5">
    <source>
        <dbReference type="ARBA" id="ARBA00022801"/>
    </source>
</evidence>
<evidence type="ECO:0000256" key="7">
    <source>
        <dbReference type="ARBA" id="ARBA00023277"/>
    </source>
</evidence>
<name>A0A1B7NZK0_9EURO</name>
<keyword evidence="5" id="KW-0378">Hydrolase</keyword>
<feature type="chain" id="PRO_5008598324" description="Chitin deacetylase" evidence="10">
    <location>
        <begin position="21"/>
        <end position="388"/>
    </location>
</feature>
<evidence type="ECO:0000256" key="10">
    <source>
        <dbReference type="SAM" id="SignalP"/>
    </source>
</evidence>
<feature type="disulfide bond" evidence="9">
    <location>
        <begin position="89"/>
        <end position="103"/>
    </location>
</feature>
<dbReference type="Gene3D" id="3.30.60.10">
    <property type="entry name" value="Endochitinase-like"/>
    <property type="match status" value="1"/>
</dbReference>
<keyword evidence="14" id="KW-1185">Reference proteome</keyword>
<dbReference type="PANTHER" id="PTHR46471">
    <property type="entry name" value="CHITIN DEACETYLASE"/>
    <property type="match status" value="1"/>
</dbReference>
<dbReference type="InterPro" id="IPR036861">
    <property type="entry name" value="Endochitinase-like_sf"/>
</dbReference>
<comment type="caution">
    <text evidence="9">Lacks conserved residue(s) required for the propagation of feature annotation.</text>
</comment>
<dbReference type="GO" id="GO:0008061">
    <property type="term" value="F:chitin binding"/>
    <property type="evidence" value="ECO:0007669"/>
    <property type="project" value="UniProtKB-UniRule"/>
</dbReference>
<dbReference type="Pfam" id="PF01522">
    <property type="entry name" value="Polysacc_deac_1"/>
    <property type="match status" value="1"/>
</dbReference>
<dbReference type="PANTHER" id="PTHR46471:SF4">
    <property type="entry name" value="CHITIN DEACETYLASE"/>
    <property type="match status" value="1"/>
</dbReference>
<accession>A0A1B7NZK0</accession>
<dbReference type="Gene3D" id="3.20.20.370">
    <property type="entry name" value="Glycoside hydrolase/deacetylase"/>
    <property type="match status" value="1"/>
</dbReference>
<feature type="disulfide bond" evidence="9">
    <location>
        <begin position="84"/>
        <end position="96"/>
    </location>
</feature>
<dbReference type="OrthoDB" id="407355at2759"/>
<feature type="domain" description="Chitin-binding type-1" evidence="11">
    <location>
        <begin position="74"/>
        <end position="118"/>
    </location>
</feature>
<dbReference type="SUPFAM" id="SSF88713">
    <property type="entry name" value="Glycoside hydrolase/deacetylase"/>
    <property type="match status" value="1"/>
</dbReference>
<keyword evidence="2 9" id="KW-0147">Chitin-binding</keyword>
<evidence type="ECO:0000259" key="11">
    <source>
        <dbReference type="PROSITE" id="PS50941"/>
    </source>
</evidence>
<evidence type="ECO:0000259" key="12">
    <source>
        <dbReference type="PROSITE" id="PS51677"/>
    </source>
</evidence>
<keyword evidence="6" id="KW-0843">Virulence</keyword>
<keyword evidence="4 10" id="KW-0732">Signal</keyword>
<dbReference type="GO" id="GO:0046872">
    <property type="term" value="F:metal ion binding"/>
    <property type="evidence" value="ECO:0007669"/>
    <property type="project" value="UniProtKB-KW"/>
</dbReference>
<evidence type="ECO:0000313" key="13">
    <source>
        <dbReference type="EMBL" id="OAX82196.1"/>
    </source>
</evidence>
<proteinExistence type="predicted"/>
<dbReference type="Proteomes" id="UP000091918">
    <property type="component" value="Unassembled WGS sequence"/>
</dbReference>
<keyword evidence="9" id="KW-1015">Disulfide bond</keyword>
<dbReference type="GO" id="GO:0016810">
    <property type="term" value="F:hydrolase activity, acting on carbon-nitrogen (but not peptide) bonds"/>
    <property type="evidence" value="ECO:0007669"/>
    <property type="project" value="InterPro"/>
</dbReference>
<comment type="caution">
    <text evidence="13">The sequence shown here is derived from an EMBL/GenBank/DDBJ whole genome shotgun (WGS) entry which is preliminary data.</text>
</comment>
<sequence>MHSRSWVWPVHLGLAVFASATTIDDEEVPGSETSNGGFLPKFPIALPPVHVPPPGFGALDNAPASGLEQRDDSQPKCGPNYGSCQNGYCCSPSGFCGISSNYCQAPDCLIDYGSGCDALKTPGGESTVNIGRDPIGQIPYAYEPIFNCEVPNTVALTYDDGPNIYTSDLLDILDSFNAKATFFVTGINSNKGPIDDPNFPWEGLITRMLDSNHQIASHTWGHQNLDDLSTDQRRSQMVYNEMALRNIFGGFPTYMRPPYSSCSDKSSCVRDLHDLGYHIAYFDVDTDDYNNLSPDLIQRSKDIFDNAIAAAKLHGGPLLVIAHDGHEQTVYNLTSHMLKGINAAGYKAVTLGECLGDDQHNWYRWADSFQDPLTNPSKRPTTQETRRP</sequence>
<evidence type="ECO:0000256" key="6">
    <source>
        <dbReference type="ARBA" id="ARBA00023026"/>
    </source>
</evidence>
<evidence type="ECO:0000256" key="8">
    <source>
        <dbReference type="ARBA" id="ARBA00023285"/>
    </source>
</evidence>
<evidence type="ECO:0000313" key="14">
    <source>
        <dbReference type="Proteomes" id="UP000091918"/>
    </source>
</evidence>
<feature type="signal peptide" evidence="10">
    <location>
        <begin position="1"/>
        <end position="20"/>
    </location>
</feature>
<protein>
    <recommendedName>
        <fullName evidence="15">Chitin deacetylase</fullName>
    </recommendedName>
</protein>
<dbReference type="PROSITE" id="PS50941">
    <property type="entry name" value="CHIT_BIND_I_2"/>
    <property type="match status" value="1"/>
</dbReference>
<evidence type="ECO:0000256" key="3">
    <source>
        <dbReference type="ARBA" id="ARBA00022723"/>
    </source>
</evidence>
<dbReference type="AlphaFoldDB" id="A0A1B7NZK0"/>
<reference evidence="13 14" key="1">
    <citation type="submission" date="2015-07" db="EMBL/GenBank/DDBJ databases">
        <title>Emmonsia species relationships and genome sequence.</title>
        <authorList>
            <person name="Cuomo C.A."/>
            <person name="Schwartz I.S."/>
            <person name="Kenyon C."/>
            <person name="de Hoog G.S."/>
            <person name="Govender N.P."/>
            <person name="Botha A."/>
            <person name="Moreno L."/>
            <person name="de Vries M."/>
            <person name="Munoz J.F."/>
            <person name="Stielow J.B."/>
        </authorList>
    </citation>
    <scope>NUCLEOTIDE SEQUENCE [LARGE SCALE GENOMIC DNA]</scope>
    <source>
        <strain evidence="13 14">CBS 136260</strain>
    </source>
</reference>
<dbReference type="InterPro" id="IPR001002">
    <property type="entry name" value="Chitin-bd_1"/>
</dbReference>
<evidence type="ECO:0008006" key="15">
    <source>
        <dbReference type="Google" id="ProtNLM"/>
    </source>
</evidence>
<evidence type="ECO:0000256" key="9">
    <source>
        <dbReference type="PROSITE-ProRule" id="PRU00261"/>
    </source>
</evidence>
<dbReference type="PROSITE" id="PS00026">
    <property type="entry name" value="CHIT_BIND_I_1"/>
    <property type="match status" value="1"/>
</dbReference>
<dbReference type="InterPro" id="IPR002509">
    <property type="entry name" value="NODB_dom"/>
</dbReference>
<dbReference type="STRING" id="1658172.A0A1B7NZK0"/>
<dbReference type="InterPro" id="IPR018371">
    <property type="entry name" value="Chitin-binding_1_CS"/>
</dbReference>
<dbReference type="GO" id="GO:0005975">
    <property type="term" value="P:carbohydrate metabolic process"/>
    <property type="evidence" value="ECO:0007669"/>
    <property type="project" value="InterPro"/>
</dbReference>
<keyword evidence="8" id="KW-0170">Cobalt</keyword>
<comment type="cofactor">
    <cofactor evidence="1">
        <name>Co(2+)</name>
        <dbReference type="ChEBI" id="CHEBI:48828"/>
    </cofactor>
</comment>